<evidence type="ECO:0000256" key="2">
    <source>
        <dbReference type="ARBA" id="ARBA00023235"/>
    </source>
</evidence>
<feature type="domain" description="Pseudouridine synthase RsuA/RluA-like" evidence="6">
    <location>
        <begin position="86"/>
        <end position="241"/>
    </location>
</feature>
<comment type="similarity">
    <text evidence="1 5">Belongs to the pseudouridine synthase RluA family.</text>
</comment>
<dbReference type="InterPro" id="IPR020103">
    <property type="entry name" value="PsdUridine_synth_cat_dom_sf"/>
</dbReference>
<dbReference type="SUPFAM" id="SSF55174">
    <property type="entry name" value="Alpha-L RNA-binding motif"/>
    <property type="match status" value="1"/>
</dbReference>
<accession>A0A2M8LFF7</accession>
<reference evidence="7 8" key="1">
    <citation type="submission" date="2017-09" db="EMBL/GenBank/DDBJ databases">
        <title>Depth-based differentiation of microbial function through sediment-hosted aquifers and enrichment of novel symbionts in the deep terrestrial subsurface.</title>
        <authorList>
            <person name="Probst A.J."/>
            <person name="Ladd B."/>
            <person name="Jarett J.K."/>
            <person name="Geller-Mcgrath D.E."/>
            <person name="Sieber C.M."/>
            <person name="Emerson J.B."/>
            <person name="Anantharaman K."/>
            <person name="Thomas B.C."/>
            <person name="Malmstrom R."/>
            <person name="Stieglmeier M."/>
            <person name="Klingl A."/>
            <person name="Woyke T."/>
            <person name="Ryan C.M."/>
            <person name="Banfield J.F."/>
        </authorList>
    </citation>
    <scope>NUCLEOTIDE SEQUENCE [LARGE SCALE GENOMIC DNA]</scope>
    <source>
        <strain evidence="7">CG10_big_fil_rev_8_21_14_0_10_48_11</strain>
    </source>
</reference>
<keyword evidence="2 5" id="KW-0413">Isomerase</keyword>
<evidence type="ECO:0000256" key="4">
    <source>
        <dbReference type="PROSITE-ProRule" id="PRU00182"/>
    </source>
</evidence>
<dbReference type="EMBL" id="PFET01000004">
    <property type="protein sequence ID" value="PJE76184.1"/>
    <property type="molecule type" value="Genomic_DNA"/>
</dbReference>
<comment type="function">
    <text evidence="5">Responsible for synthesis of pseudouridine from uracil.</text>
</comment>
<dbReference type="Gene3D" id="3.10.290.10">
    <property type="entry name" value="RNA-binding S4 domain"/>
    <property type="match status" value="1"/>
</dbReference>
<dbReference type="SUPFAM" id="SSF55120">
    <property type="entry name" value="Pseudouridine synthase"/>
    <property type="match status" value="1"/>
</dbReference>
<dbReference type="PANTHER" id="PTHR21600:SF44">
    <property type="entry name" value="RIBOSOMAL LARGE SUBUNIT PSEUDOURIDINE SYNTHASE D"/>
    <property type="match status" value="1"/>
</dbReference>
<dbReference type="Gene3D" id="3.30.2350.10">
    <property type="entry name" value="Pseudouridine synthase"/>
    <property type="match status" value="1"/>
</dbReference>
<feature type="active site" evidence="3">
    <location>
        <position position="135"/>
    </location>
</feature>
<name>A0A2M8LFF7_9BACT</name>
<dbReference type="GO" id="GO:0003723">
    <property type="term" value="F:RNA binding"/>
    <property type="evidence" value="ECO:0007669"/>
    <property type="project" value="UniProtKB-KW"/>
</dbReference>
<dbReference type="PROSITE" id="PS01129">
    <property type="entry name" value="PSI_RLU"/>
    <property type="match status" value="1"/>
</dbReference>
<dbReference type="InterPro" id="IPR006224">
    <property type="entry name" value="PsdUridine_synth_RluA-like_CS"/>
</dbReference>
<protein>
    <recommendedName>
        <fullName evidence="5">Pseudouridine synthase</fullName>
        <ecNumber evidence="5">5.4.99.-</ecNumber>
    </recommendedName>
</protein>
<keyword evidence="4" id="KW-0694">RNA-binding</keyword>
<dbReference type="InterPro" id="IPR050188">
    <property type="entry name" value="RluA_PseudoU_synthase"/>
</dbReference>
<dbReference type="EC" id="5.4.99.-" evidence="5"/>
<dbReference type="Proteomes" id="UP000231152">
    <property type="component" value="Unassembled WGS sequence"/>
</dbReference>
<evidence type="ECO:0000313" key="8">
    <source>
        <dbReference type="Proteomes" id="UP000231152"/>
    </source>
</evidence>
<sequence length="303" mass="33716">MAKQTFKIPADIGKTRLDHFLVAKLEMTRSKVQKLIKDGFVTIVGEESLTVHHWLEPGEQVMVVERPASVPPAVPKLEVIAEEEEYLVLNKPVGVIVHPATGSHAPVLTEALTKRYPKLAKVGQPGRPGIVHRLDRDVSGALVVAKTQSMYDWLTQQFRERQVKKVYTALVPGAIARDEGDITFVIARSKTNRGRMAARPAYSEGKAAKTSFIVRQRFVNYTLLEVRLHTGRSHQIRAHFTALGHPIVGDTLYGARPSSPSEPELPRLFLEATTLGFSDPLGEWHEYQVPLNPVLEAFLTKLA</sequence>
<dbReference type="PANTHER" id="PTHR21600">
    <property type="entry name" value="MITOCHONDRIAL RNA PSEUDOURIDINE SYNTHASE"/>
    <property type="match status" value="1"/>
</dbReference>
<dbReference type="PROSITE" id="PS50889">
    <property type="entry name" value="S4"/>
    <property type="match status" value="1"/>
</dbReference>
<dbReference type="CDD" id="cd00165">
    <property type="entry name" value="S4"/>
    <property type="match status" value="1"/>
</dbReference>
<dbReference type="GO" id="GO:0140098">
    <property type="term" value="F:catalytic activity, acting on RNA"/>
    <property type="evidence" value="ECO:0007669"/>
    <property type="project" value="UniProtKB-ARBA"/>
</dbReference>
<dbReference type="InterPro" id="IPR036986">
    <property type="entry name" value="S4_RNA-bd_sf"/>
</dbReference>
<dbReference type="InterPro" id="IPR006145">
    <property type="entry name" value="PsdUridine_synth_RsuA/RluA"/>
</dbReference>
<evidence type="ECO:0000256" key="1">
    <source>
        <dbReference type="ARBA" id="ARBA00010876"/>
    </source>
</evidence>
<organism evidence="7 8">
    <name type="scientific">Candidatus Uhrbacteria bacterium CG10_big_fil_rev_8_21_14_0_10_48_11</name>
    <dbReference type="NCBI Taxonomy" id="1975037"/>
    <lineage>
        <taxon>Bacteria</taxon>
        <taxon>Candidatus Uhriibacteriota</taxon>
    </lineage>
</organism>
<evidence type="ECO:0000256" key="3">
    <source>
        <dbReference type="PIRSR" id="PIRSR606225-1"/>
    </source>
</evidence>
<proteinExistence type="inferred from homology"/>
<evidence type="ECO:0000313" key="7">
    <source>
        <dbReference type="EMBL" id="PJE76184.1"/>
    </source>
</evidence>
<evidence type="ECO:0000259" key="6">
    <source>
        <dbReference type="Pfam" id="PF00849"/>
    </source>
</evidence>
<dbReference type="GO" id="GO:0009982">
    <property type="term" value="F:pseudouridine synthase activity"/>
    <property type="evidence" value="ECO:0007669"/>
    <property type="project" value="InterPro"/>
</dbReference>
<comment type="catalytic activity">
    <reaction evidence="5">
        <text>a uridine in RNA = a pseudouridine in RNA</text>
        <dbReference type="Rhea" id="RHEA:48348"/>
        <dbReference type="Rhea" id="RHEA-COMP:12068"/>
        <dbReference type="Rhea" id="RHEA-COMP:12069"/>
        <dbReference type="ChEBI" id="CHEBI:65314"/>
        <dbReference type="ChEBI" id="CHEBI:65315"/>
    </reaction>
</comment>
<dbReference type="NCBIfam" id="TIGR00005">
    <property type="entry name" value="rluA_subfam"/>
    <property type="match status" value="1"/>
</dbReference>
<gene>
    <name evidence="7" type="ORF">COV04_00825</name>
</gene>
<dbReference type="GO" id="GO:0000455">
    <property type="term" value="P:enzyme-directed rRNA pseudouridine synthesis"/>
    <property type="evidence" value="ECO:0007669"/>
    <property type="project" value="TreeGrafter"/>
</dbReference>
<comment type="caution">
    <text evidence="7">The sequence shown here is derived from an EMBL/GenBank/DDBJ whole genome shotgun (WGS) entry which is preliminary data.</text>
</comment>
<dbReference type="Pfam" id="PF00849">
    <property type="entry name" value="PseudoU_synth_2"/>
    <property type="match status" value="1"/>
</dbReference>
<evidence type="ECO:0000256" key="5">
    <source>
        <dbReference type="RuleBase" id="RU362028"/>
    </source>
</evidence>
<dbReference type="CDD" id="cd02869">
    <property type="entry name" value="PseudoU_synth_RluA_like"/>
    <property type="match status" value="1"/>
</dbReference>
<dbReference type="InterPro" id="IPR006225">
    <property type="entry name" value="PsdUridine_synth_RluC/D"/>
</dbReference>
<dbReference type="AlphaFoldDB" id="A0A2M8LFF7"/>